<sequence length="94" mass="9798">MAHTPGPWHVVTGSVYTGIDWDGKSDPGVPIASMDREPGNGTRPVERDANARLIAAAPDLLAALEGLVDRFDGSEDGEAVEFVAARAAIDKAKG</sequence>
<comment type="caution">
    <text evidence="1">The sequence shown here is derived from an EMBL/GenBank/DDBJ whole genome shotgun (WGS) entry which is preliminary data.</text>
</comment>
<name>A0A0F9K9C0_9ZZZZ</name>
<dbReference type="AlphaFoldDB" id="A0A0F9K9C0"/>
<proteinExistence type="predicted"/>
<dbReference type="EMBL" id="LAZR01008436">
    <property type="protein sequence ID" value="KKM78764.1"/>
    <property type="molecule type" value="Genomic_DNA"/>
</dbReference>
<accession>A0A0F9K9C0</accession>
<reference evidence="1" key="1">
    <citation type="journal article" date="2015" name="Nature">
        <title>Complex archaea that bridge the gap between prokaryotes and eukaryotes.</title>
        <authorList>
            <person name="Spang A."/>
            <person name="Saw J.H."/>
            <person name="Jorgensen S.L."/>
            <person name="Zaremba-Niedzwiedzka K."/>
            <person name="Martijn J."/>
            <person name="Lind A.E."/>
            <person name="van Eijk R."/>
            <person name="Schleper C."/>
            <person name="Guy L."/>
            <person name="Ettema T.J."/>
        </authorList>
    </citation>
    <scope>NUCLEOTIDE SEQUENCE</scope>
</reference>
<gene>
    <name evidence="1" type="ORF">LCGC14_1356680</name>
</gene>
<organism evidence="1">
    <name type="scientific">marine sediment metagenome</name>
    <dbReference type="NCBI Taxonomy" id="412755"/>
    <lineage>
        <taxon>unclassified sequences</taxon>
        <taxon>metagenomes</taxon>
        <taxon>ecological metagenomes</taxon>
    </lineage>
</organism>
<protein>
    <submittedName>
        <fullName evidence="1">Uncharacterized protein</fullName>
    </submittedName>
</protein>
<evidence type="ECO:0000313" key="1">
    <source>
        <dbReference type="EMBL" id="KKM78764.1"/>
    </source>
</evidence>